<feature type="transmembrane region" description="Helical" evidence="1">
    <location>
        <begin position="140"/>
        <end position="163"/>
    </location>
</feature>
<name>A0A8J6ZF17_9RHOB</name>
<sequence>MPAWPLVAAILFLAASLTPSLIPRDWAVQGVLSGVLAAAGYGLGRLLLAVWRGLGLTALPRRPARMILGLALTAVLAALALALWRQGIWQDDVRLRMGMPPAEEARLLRILALAFAVFAVLAGAGLLVQRAFDLARRRLVRVMPAGAANVLGLVAVTAMVVVLTRDGLIDRLMAVADESYETAQKLFDPERPAPADPGRTGGAESLVSWGALGKPGRDWVEGGVDAARITEFTGRPALRPIRVYVGRAEEDDPQIRAELALAELIRQGGFERSVLVIASPTGTGWLDPGSFDALEMMHGGDTASVAVQYSYLQSPLALIFETRAGLDQAAAVIQTVHAYWRDLPPDRRPRLYIHGLSLGAWSSMYGINGFRMVSDPPDGAFWAGPPFPSEMWRRAVANRDAGSPQSLPVLDEGETVRFVSHYGGLDRAYAPWRHLRVIFLQYSTDPIVFFDPAALWRAPDWMTEPRAPDISPAFRFIPLVTQVQLAMDMVIALSVPGGHGHSYYLADYVRPWAAITQPPDWGEAESRRLIGFCAAEVQQGCAGP</sequence>
<protein>
    <submittedName>
        <fullName evidence="4">Alpha/beta-hydrolase family protein</fullName>
    </submittedName>
</protein>
<evidence type="ECO:0000256" key="1">
    <source>
        <dbReference type="SAM" id="Phobius"/>
    </source>
</evidence>
<keyword evidence="1" id="KW-1133">Transmembrane helix</keyword>
<feature type="domain" description="Alpha/beta-hydrolase catalytic" evidence="2">
    <location>
        <begin position="241"/>
        <end position="529"/>
    </location>
</feature>
<dbReference type="EMBL" id="JACVXA010000081">
    <property type="protein sequence ID" value="MBE3640280.1"/>
    <property type="molecule type" value="Genomic_DNA"/>
</dbReference>
<dbReference type="Proteomes" id="UP000609121">
    <property type="component" value="Unassembled WGS sequence"/>
</dbReference>
<dbReference type="Pfam" id="PF15420">
    <property type="entry name" value="Abhydrolase_9_N"/>
    <property type="match status" value="1"/>
</dbReference>
<dbReference type="AlphaFoldDB" id="A0A8J6ZF17"/>
<feature type="domain" description="Alpha/beta-hydrolase N-terminal" evidence="3">
    <location>
        <begin position="17"/>
        <end position="223"/>
    </location>
</feature>
<dbReference type="PIRSF" id="PIRSF007542">
    <property type="entry name" value="UCP007542"/>
    <property type="match status" value="1"/>
</dbReference>
<evidence type="ECO:0000313" key="4">
    <source>
        <dbReference type="EMBL" id="MBE3640280.1"/>
    </source>
</evidence>
<keyword evidence="5" id="KW-1185">Reference proteome</keyword>
<dbReference type="InterPro" id="IPR027787">
    <property type="entry name" value="Alpha/beta-hydrolase_catalytic"/>
</dbReference>
<evidence type="ECO:0000259" key="2">
    <source>
        <dbReference type="Pfam" id="PF10081"/>
    </source>
</evidence>
<comment type="caution">
    <text evidence="4">The sequence shown here is derived from an EMBL/GenBank/DDBJ whole genome shotgun (WGS) entry which is preliminary data.</text>
</comment>
<evidence type="ECO:0000313" key="5">
    <source>
        <dbReference type="Proteomes" id="UP000609121"/>
    </source>
</evidence>
<dbReference type="InterPro" id="IPR027788">
    <property type="entry name" value="Alpha/beta-hydrolase_N_dom"/>
</dbReference>
<feature type="transmembrane region" description="Helical" evidence="1">
    <location>
        <begin position="66"/>
        <end position="87"/>
    </location>
</feature>
<feature type="transmembrane region" description="Helical" evidence="1">
    <location>
        <begin position="30"/>
        <end position="54"/>
    </location>
</feature>
<gene>
    <name evidence="4" type="ORF">ICN82_18910</name>
</gene>
<accession>A0A8J6ZF17</accession>
<reference evidence="4" key="1">
    <citation type="submission" date="2020-09" db="EMBL/GenBank/DDBJ databases">
        <title>A novel bacterium of genus Mangrovicoccus, isolated from South China Sea.</title>
        <authorList>
            <person name="Huang H."/>
            <person name="Mo K."/>
            <person name="Hu Y."/>
        </authorList>
    </citation>
    <scope>NUCLEOTIDE SEQUENCE</scope>
    <source>
        <strain evidence="4">HB182678</strain>
    </source>
</reference>
<feature type="transmembrane region" description="Helical" evidence="1">
    <location>
        <begin position="107"/>
        <end position="128"/>
    </location>
</feature>
<dbReference type="InterPro" id="IPR012037">
    <property type="entry name" value="Alpha/beta-hydrolase_fam"/>
</dbReference>
<evidence type="ECO:0000259" key="3">
    <source>
        <dbReference type="Pfam" id="PF15420"/>
    </source>
</evidence>
<keyword evidence="1" id="KW-0472">Membrane</keyword>
<dbReference type="Pfam" id="PF10081">
    <property type="entry name" value="Abhydrolase_9"/>
    <property type="match status" value="1"/>
</dbReference>
<organism evidence="4 5">
    <name type="scientific">Mangrovicoccus algicola</name>
    <dbReference type="NCBI Taxonomy" id="2771008"/>
    <lineage>
        <taxon>Bacteria</taxon>
        <taxon>Pseudomonadati</taxon>
        <taxon>Pseudomonadota</taxon>
        <taxon>Alphaproteobacteria</taxon>
        <taxon>Rhodobacterales</taxon>
        <taxon>Paracoccaceae</taxon>
        <taxon>Mangrovicoccus</taxon>
    </lineage>
</organism>
<keyword evidence="1" id="KW-0812">Transmembrane</keyword>
<proteinExistence type="predicted"/>